<evidence type="ECO:0000313" key="9">
    <source>
        <dbReference type="EMBL" id="MBK6971429.1"/>
    </source>
</evidence>
<keyword evidence="4" id="KW-1134">Transmembrane beta strand</keyword>
<dbReference type="Pfam" id="PF02321">
    <property type="entry name" value="OEP"/>
    <property type="match status" value="2"/>
</dbReference>
<dbReference type="EMBL" id="JADJEV010000001">
    <property type="protein sequence ID" value="MBK6971429.1"/>
    <property type="molecule type" value="Genomic_DNA"/>
</dbReference>
<evidence type="ECO:0000256" key="6">
    <source>
        <dbReference type="ARBA" id="ARBA00023136"/>
    </source>
</evidence>
<dbReference type="Gene3D" id="1.20.1600.10">
    <property type="entry name" value="Outer membrane efflux proteins (OEP)"/>
    <property type="match status" value="1"/>
</dbReference>
<keyword evidence="8" id="KW-0732">Signal</keyword>
<gene>
    <name evidence="9" type="ORF">IPH26_00170</name>
</gene>
<dbReference type="InterPro" id="IPR010130">
    <property type="entry name" value="T1SS_OMP_TolC"/>
</dbReference>
<accession>A0A9D7DZK2</accession>
<proteinExistence type="inferred from homology"/>
<protein>
    <submittedName>
        <fullName evidence="9">TolC family outer membrane protein</fullName>
    </submittedName>
</protein>
<evidence type="ECO:0000256" key="7">
    <source>
        <dbReference type="ARBA" id="ARBA00023237"/>
    </source>
</evidence>
<evidence type="ECO:0000256" key="2">
    <source>
        <dbReference type="ARBA" id="ARBA00007613"/>
    </source>
</evidence>
<comment type="subcellular location">
    <subcellularLocation>
        <location evidence="1">Cell outer membrane</location>
    </subcellularLocation>
</comment>
<dbReference type="AlphaFoldDB" id="A0A9D7DZK2"/>
<evidence type="ECO:0000256" key="4">
    <source>
        <dbReference type="ARBA" id="ARBA00022452"/>
    </source>
</evidence>
<comment type="similarity">
    <text evidence="2">Belongs to the outer membrane factor (OMF) (TC 1.B.17) family.</text>
</comment>
<dbReference type="SUPFAM" id="SSF56954">
    <property type="entry name" value="Outer membrane efflux proteins (OEP)"/>
    <property type="match status" value="1"/>
</dbReference>
<feature type="signal peptide" evidence="8">
    <location>
        <begin position="1"/>
        <end position="23"/>
    </location>
</feature>
<reference evidence="9" key="1">
    <citation type="submission" date="2020-10" db="EMBL/GenBank/DDBJ databases">
        <title>Connecting structure to function with the recovery of over 1000 high-quality activated sludge metagenome-assembled genomes encoding full-length rRNA genes using long-read sequencing.</title>
        <authorList>
            <person name="Singleton C.M."/>
            <person name="Petriglieri F."/>
            <person name="Kristensen J.M."/>
            <person name="Kirkegaard R.H."/>
            <person name="Michaelsen T.Y."/>
            <person name="Andersen M.H."/>
            <person name="Karst S.M."/>
            <person name="Dueholm M.S."/>
            <person name="Nielsen P.H."/>
            <person name="Albertsen M."/>
        </authorList>
    </citation>
    <scope>NUCLEOTIDE SEQUENCE</scope>
    <source>
        <strain evidence="9">Bjer_18-Q3-R1-45_BAT3C.347</strain>
    </source>
</reference>
<dbReference type="PANTHER" id="PTHR30026">
    <property type="entry name" value="OUTER MEMBRANE PROTEIN TOLC"/>
    <property type="match status" value="1"/>
</dbReference>
<keyword evidence="3" id="KW-0813">Transport</keyword>
<keyword evidence="7" id="KW-0998">Cell outer membrane</keyword>
<evidence type="ECO:0000256" key="8">
    <source>
        <dbReference type="SAM" id="SignalP"/>
    </source>
</evidence>
<comment type="caution">
    <text evidence="9">The sequence shown here is derived from an EMBL/GenBank/DDBJ whole genome shotgun (WGS) entry which is preliminary data.</text>
</comment>
<dbReference type="GO" id="GO:1990281">
    <property type="term" value="C:efflux pump complex"/>
    <property type="evidence" value="ECO:0007669"/>
    <property type="project" value="TreeGrafter"/>
</dbReference>
<dbReference type="PANTHER" id="PTHR30026:SF20">
    <property type="entry name" value="OUTER MEMBRANE PROTEIN TOLC"/>
    <property type="match status" value="1"/>
</dbReference>
<evidence type="ECO:0000313" key="10">
    <source>
        <dbReference type="Proteomes" id="UP000807785"/>
    </source>
</evidence>
<evidence type="ECO:0000256" key="1">
    <source>
        <dbReference type="ARBA" id="ARBA00004442"/>
    </source>
</evidence>
<keyword evidence="6" id="KW-0472">Membrane</keyword>
<sequence length="441" mass="47789">MQRRNWITIGLTASSLFAHGAGAADLLQTYRDALANDSQFAAARAQLDAGRERIPQGRAGLLPTIGFSANTNWNDVELKRPTSADSRFNSNGYTLQLTQPLFRWQNLVAYDQSKLQVAQSEAVFSQAGQDLVLRVSQAYFDVLLAQDTLTVAQAQKKAIAEQLEQAKRNFEVGTSTIVDTHEAQSRYDLTVAQEIAAQSDLDIKRQALRQVIGKEPEALKALKPTVQINRPEPDDVQKWISAAEQSSYTVQAQQAGLEIAAREIDRQRAGHYPTVDLVASRNHTKGLGSTSVSLGTSESDSNVIGLQVAVPLYQGGLVVSREREAAALNLKAMSDLESARRAAALSASQAYLGVSSGTAQVKALEAALVSSQSALDSNKLGYEVGVRINIDVLNAQQQLSTTRRDLFKARYDTLLAQLRLKAAAGSLGEDDVQQINALLEP</sequence>
<dbReference type="Proteomes" id="UP000807785">
    <property type="component" value="Unassembled WGS sequence"/>
</dbReference>
<organism evidence="9 10">
    <name type="scientific">Candidatus Methylophosphatis roskildensis</name>
    <dbReference type="NCBI Taxonomy" id="2899263"/>
    <lineage>
        <taxon>Bacteria</taxon>
        <taxon>Pseudomonadati</taxon>
        <taxon>Pseudomonadota</taxon>
        <taxon>Betaproteobacteria</taxon>
        <taxon>Nitrosomonadales</taxon>
        <taxon>Sterolibacteriaceae</taxon>
        <taxon>Candidatus Methylophosphatis</taxon>
    </lineage>
</organism>
<dbReference type="GO" id="GO:0015562">
    <property type="term" value="F:efflux transmembrane transporter activity"/>
    <property type="evidence" value="ECO:0007669"/>
    <property type="project" value="InterPro"/>
</dbReference>
<dbReference type="GO" id="GO:0015288">
    <property type="term" value="F:porin activity"/>
    <property type="evidence" value="ECO:0007669"/>
    <property type="project" value="TreeGrafter"/>
</dbReference>
<evidence type="ECO:0000256" key="5">
    <source>
        <dbReference type="ARBA" id="ARBA00022692"/>
    </source>
</evidence>
<evidence type="ECO:0000256" key="3">
    <source>
        <dbReference type="ARBA" id="ARBA00022448"/>
    </source>
</evidence>
<name>A0A9D7DZK2_9PROT</name>
<keyword evidence="5" id="KW-0812">Transmembrane</keyword>
<feature type="chain" id="PRO_5039085003" evidence="8">
    <location>
        <begin position="24"/>
        <end position="441"/>
    </location>
</feature>
<dbReference type="GO" id="GO:0009279">
    <property type="term" value="C:cell outer membrane"/>
    <property type="evidence" value="ECO:0007669"/>
    <property type="project" value="UniProtKB-SubCell"/>
</dbReference>
<dbReference type="NCBIfam" id="TIGR01844">
    <property type="entry name" value="type_I_sec_TolC"/>
    <property type="match status" value="1"/>
</dbReference>
<dbReference type="InterPro" id="IPR051906">
    <property type="entry name" value="TolC-like"/>
</dbReference>
<dbReference type="InterPro" id="IPR003423">
    <property type="entry name" value="OMP_efflux"/>
</dbReference>